<evidence type="ECO:0000313" key="2">
    <source>
        <dbReference type="EnsemblMetazoa" id="GBRI021016-PA"/>
    </source>
</evidence>
<dbReference type="Proteomes" id="UP000091820">
    <property type="component" value="Unassembled WGS sequence"/>
</dbReference>
<name>A0A1A9WIJ1_9MUSC</name>
<sequence>MKIRSSMEIFNMITYIVITGVVGISCPVQVANSGPCQLFIRGTIYCNHSALAELLQSTTNQPGLSISSANAFCKSSNSLFVNNRLGYDFAMIATCNSVALIIVSFSALKMNQKN</sequence>
<organism evidence="2 3">
    <name type="scientific">Glossina brevipalpis</name>
    <dbReference type="NCBI Taxonomy" id="37001"/>
    <lineage>
        <taxon>Eukaryota</taxon>
        <taxon>Metazoa</taxon>
        <taxon>Ecdysozoa</taxon>
        <taxon>Arthropoda</taxon>
        <taxon>Hexapoda</taxon>
        <taxon>Insecta</taxon>
        <taxon>Pterygota</taxon>
        <taxon>Neoptera</taxon>
        <taxon>Endopterygota</taxon>
        <taxon>Diptera</taxon>
        <taxon>Brachycera</taxon>
        <taxon>Muscomorpha</taxon>
        <taxon>Hippoboscoidea</taxon>
        <taxon>Glossinidae</taxon>
        <taxon>Glossina</taxon>
    </lineage>
</organism>
<dbReference type="AlphaFoldDB" id="A0A1A9WIJ1"/>
<keyword evidence="1" id="KW-0812">Transmembrane</keyword>
<accession>A0A1A9WIJ1</accession>
<proteinExistence type="predicted"/>
<protein>
    <submittedName>
        <fullName evidence="2">Uncharacterized protein</fullName>
    </submittedName>
</protein>
<dbReference type="VEuPathDB" id="VectorBase:GBRI021016"/>
<feature type="transmembrane region" description="Helical" evidence="1">
    <location>
        <begin position="12"/>
        <end position="31"/>
    </location>
</feature>
<keyword evidence="1" id="KW-0472">Membrane</keyword>
<keyword evidence="3" id="KW-1185">Reference proteome</keyword>
<keyword evidence="1" id="KW-1133">Transmembrane helix</keyword>
<reference evidence="2" key="2">
    <citation type="submission" date="2020-05" db="UniProtKB">
        <authorList>
            <consortium name="EnsemblMetazoa"/>
        </authorList>
    </citation>
    <scope>IDENTIFICATION</scope>
    <source>
        <strain evidence="2">IAEA</strain>
    </source>
</reference>
<reference evidence="3" key="1">
    <citation type="submission" date="2014-03" db="EMBL/GenBank/DDBJ databases">
        <authorList>
            <person name="Aksoy S."/>
            <person name="Warren W."/>
            <person name="Wilson R.K."/>
        </authorList>
    </citation>
    <scope>NUCLEOTIDE SEQUENCE [LARGE SCALE GENOMIC DNA]</scope>
    <source>
        <strain evidence="3">IAEA</strain>
    </source>
</reference>
<feature type="transmembrane region" description="Helical" evidence="1">
    <location>
        <begin position="89"/>
        <end position="108"/>
    </location>
</feature>
<evidence type="ECO:0000256" key="1">
    <source>
        <dbReference type="SAM" id="Phobius"/>
    </source>
</evidence>
<evidence type="ECO:0000313" key="3">
    <source>
        <dbReference type="Proteomes" id="UP000091820"/>
    </source>
</evidence>
<dbReference type="EnsemblMetazoa" id="GBRI021016-RA">
    <property type="protein sequence ID" value="GBRI021016-PA"/>
    <property type="gene ID" value="GBRI021016"/>
</dbReference>
<dbReference type="PROSITE" id="PS51257">
    <property type="entry name" value="PROKAR_LIPOPROTEIN"/>
    <property type="match status" value="1"/>
</dbReference>